<dbReference type="PROSITE" id="PS50240">
    <property type="entry name" value="TRYPSIN_DOM"/>
    <property type="match status" value="1"/>
</dbReference>
<proteinExistence type="predicted"/>
<dbReference type="Pfam" id="PF00089">
    <property type="entry name" value="Trypsin"/>
    <property type="match status" value="1"/>
</dbReference>
<evidence type="ECO:0000313" key="4">
    <source>
        <dbReference type="RefSeq" id="XP_017776112.1"/>
    </source>
</evidence>
<dbReference type="PANTHER" id="PTHR24250:SF27">
    <property type="entry name" value="ELASTASE 2 LIKE"/>
    <property type="match status" value="1"/>
</dbReference>
<organism evidence="3 4">
    <name type="scientific">Nicrophorus vespilloides</name>
    <name type="common">Boreal carrion beetle</name>
    <dbReference type="NCBI Taxonomy" id="110193"/>
    <lineage>
        <taxon>Eukaryota</taxon>
        <taxon>Metazoa</taxon>
        <taxon>Ecdysozoa</taxon>
        <taxon>Arthropoda</taxon>
        <taxon>Hexapoda</taxon>
        <taxon>Insecta</taxon>
        <taxon>Pterygota</taxon>
        <taxon>Neoptera</taxon>
        <taxon>Endopterygota</taxon>
        <taxon>Coleoptera</taxon>
        <taxon>Polyphaga</taxon>
        <taxon>Staphyliniformia</taxon>
        <taxon>Silphidae</taxon>
        <taxon>Nicrophorinae</taxon>
        <taxon>Nicrophorus</taxon>
    </lineage>
</organism>
<protein>
    <submittedName>
        <fullName evidence="4">Mite allergen Der p 3-like</fullName>
    </submittedName>
</protein>
<evidence type="ECO:0000256" key="1">
    <source>
        <dbReference type="ARBA" id="ARBA00023157"/>
    </source>
</evidence>
<dbReference type="InterPro" id="IPR018114">
    <property type="entry name" value="TRYPSIN_HIS"/>
</dbReference>
<dbReference type="PANTHER" id="PTHR24250">
    <property type="entry name" value="CHYMOTRYPSIN-RELATED"/>
    <property type="match status" value="1"/>
</dbReference>
<dbReference type="GeneID" id="108562331"/>
<accession>A0ABM1MNG2</accession>
<dbReference type="InterPro" id="IPR001254">
    <property type="entry name" value="Trypsin_dom"/>
</dbReference>
<dbReference type="Proteomes" id="UP000695000">
    <property type="component" value="Unplaced"/>
</dbReference>
<dbReference type="SMART" id="SM00020">
    <property type="entry name" value="Tryp_SPc"/>
    <property type="match status" value="1"/>
</dbReference>
<reference evidence="4" key="1">
    <citation type="submission" date="2025-08" db="UniProtKB">
        <authorList>
            <consortium name="RefSeq"/>
        </authorList>
    </citation>
    <scope>IDENTIFICATION</scope>
    <source>
        <tissue evidence="4">Whole Larva</tissue>
    </source>
</reference>
<keyword evidence="1" id="KW-1015">Disulfide bond</keyword>
<dbReference type="PRINTS" id="PR00722">
    <property type="entry name" value="CHYMOTRYPSIN"/>
</dbReference>
<evidence type="ECO:0000313" key="3">
    <source>
        <dbReference type="Proteomes" id="UP000695000"/>
    </source>
</evidence>
<dbReference type="CDD" id="cd00190">
    <property type="entry name" value="Tryp_SPc"/>
    <property type="match status" value="1"/>
</dbReference>
<name>A0ABM1MNG2_NICVS</name>
<evidence type="ECO:0000259" key="2">
    <source>
        <dbReference type="PROSITE" id="PS50240"/>
    </source>
</evidence>
<dbReference type="InterPro" id="IPR001314">
    <property type="entry name" value="Peptidase_S1A"/>
</dbReference>
<dbReference type="SUPFAM" id="SSF50494">
    <property type="entry name" value="Trypsin-like serine proteases"/>
    <property type="match status" value="1"/>
</dbReference>
<dbReference type="InterPro" id="IPR009003">
    <property type="entry name" value="Peptidase_S1_PA"/>
</dbReference>
<keyword evidence="3" id="KW-1185">Reference proteome</keyword>
<sequence length="299" mass="33171">MRLLDSVSVLHKRWKKGINIVKGLLFPLLCFHSSGCLRIPGSPAPVVFGFNKPIEPALGEFPFQASLMQLLDDKKSYHSFCGGSLIHPEWILTAAHCIRLDETAPAMKASEVYVALGSIYRSARGAQIIRAATLKIHPQYLSSGGRNDIGLIKLRRPAKLGKNVKLIKLHHNNGEDLQGRSAYLTGFGIINDFYQMPERLRKATLKVSSYKKCYNDVEYEDKEICGASTVEQGKACKGDSGGPLTVLQNNKLIQIGITSRLALLPFCRIGFNHSIYTRVSAYIKWISKVTGINFSKFTS</sequence>
<gene>
    <name evidence="4" type="primary">LOC108562331</name>
</gene>
<dbReference type="RefSeq" id="XP_017776112.1">
    <property type="nucleotide sequence ID" value="XM_017920623.1"/>
</dbReference>
<dbReference type="InterPro" id="IPR043504">
    <property type="entry name" value="Peptidase_S1_PA_chymotrypsin"/>
</dbReference>
<dbReference type="Gene3D" id="2.40.10.10">
    <property type="entry name" value="Trypsin-like serine proteases"/>
    <property type="match status" value="1"/>
</dbReference>
<feature type="domain" description="Peptidase S1" evidence="2">
    <location>
        <begin position="46"/>
        <end position="291"/>
    </location>
</feature>
<dbReference type="PROSITE" id="PS00134">
    <property type="entry name" value="TRYPSIN_HIS"/>
    <property type="match status" value="1"/>
</dbReference>